<dbReference type="Proteomes" id="UP001318040">
    <property type="component" value="Chromosome 52"/>
</dbReference>
<feature type="region of interest" description="Disordered" evidence="1">
    <location>
        <begin position="301"/>
        <end position="321"/>
    </location>
</feature>
<evidence type="ECO:0000256" key="1">
    <source>
        <dbReference type="SAM" id="MobiDB-lite"/>
    </source>
</evidence>
<accession>A0AAJ7U4L4</accession>
<dbReference type="RefSeq" id="XP_032829614.1">
    <property type="nucleotide sequence ID" value="XM_032973723.1"/>
</dbReference>
<evidence type="ECO:0000313" key="5">
    <source>
        <dbReference type="RefSeq" id="XP_032829615.1"/>
    </source>
</evidence>
<feature type="compositionally biased region" description="Polar residues" evidence="1">
    <location>
        <begin position="140"/>
        <end position="151"/>
    </location>
</feature>
<evidence type="ECO:0000259" key="2">
    <source>
        <dbReference type="Pfam" id="PF22749"/>
    </source>
</evidence>
<dbReference type="AlphaFoldDB" id="A0AAJ7U4L4"/>
<feature type="domain" description="Arb2" evidence="2">
    <location>
        <begin position="17"/>
        <end position="255"/>
    </location>
</feature>
<protein>
    <submittedName>
        <fullName evidence="4 5">Cotranscriptional regulator FAM172A homolog isoform X2</fullName>
    </submittedName>
</protein>
<feature type="compositionally biased region" description="Basic and acidic residues" evidence="1">
    <location>
        <begin position="120"/>
        <end position="137"/>
    </location>
</feature>
<name>A0AAJ7U4L4_PETMA</name>
<organism evidence="3 4">
    <name type="scientific">Petromyzon marinus</name>
    <name type="common">Sea lamprey</name>
    <dbReference type="NCBI Taxonomy" id="7757"/>
    <lineage>
        <taxon>Eukaryota</taxon>
        <taxon>Metazoa</taxon>
        <taxon>Chordata</taxon>
        <taxon>Craniata</taxon>
        <taxon>Vertebrata</taxon>
        <taxon>Cyclostomata</taxon>
        <taxon>Hyperoartia</taxon>
        <taxon>Petromyzontiformes</taxon>
        <taxon>Petromyzontidae</taxon>
        <taxon>Petromyzon</taxon>
    </lineage>
</organism>
<dbReference type="GO" id="GO:0031048">
    <property type="term" value="P:regulatory ncRNA-mediated heterochromatin formation"/>
    <property type="evidence" value="ECO:0007669"/>
    <property type="project" value="TreeGrafter"/>
</dbReference>
<dbReference type="InterPro" id="IPR048263">
    <property type="entry name" value="Arb2"/>
</dbReference>
<dbReference type="InterPro" id="IPR053858">
    <property type="entry name" value="Arb2_dom"/>
</dbReference>
<evidence type="ECO:0000313" key="3">
    <source>
        <dbReference type="Proteomes" id="UP001318040"/>
    </source>
</evidence>
<gene>
    <name evidence="4 5 6 7" type="primary">LOC116953482</name>
</gene>
<dbReference type="Pfam" id="PF22749">
    <property type="entry name" value="Arb2"/>
    <property type="match status" value="1"/>
</dbReference>
<dbReference type="SUPFAM" id="SSF53474">
    <property type="entry name" value="alpha/beta-Hydrolases"/>
    <property type="match status" value="1"/>
</dbReference>
<dbReference type="GO" id="GO:0005634">
    <property type="term" value="C:nucleus"/>
    <property type="evidence" value="ECO:0007669"/>
    <property type="project" value="TreeGrafter"/>
</dbReference>
<reference evidence="4 5" key="1">
    <citation type="submission" date="2025-04" db="UniProtKB">
        <authorList>
            <consortium name="RefSeq"/>
        </authorList>
    </citation>
    <scope>IDENTIFICATION</scope>
    <source>
        <tissue evidence="4 5">Sperm</tissue>
    </source>
</reference>
<dbReference type="RefSeq" id="XP_032829615.1">
    <property type="nucleotide sequence ID" value="XM_032973724.1"/>
</dbReference>
<dbReference type="Gene3D" id="3.40.50.1820">
    <property type="entry name" value="alpha/beta hydrolase"/>
    <property type="match status" value="1"/>
</dbReference>
<evidence type="ECO:0000313" key="4">
    <source>
        <dbReference type="RefSeq" id="XP_032829614.1"/>
    </source>
</evidence>
<proteinExistence type="predicted"/>
<sequence>MSSRIIRRQRILDTSSIEVITEHVYELLVKEYGLEKHYVPVEAINDNEPFSFIFMSPGALQQEKLLLLVHGSGVVRAGQWARRLIINDCLDSGTQIPYIKRAMKEGYGVVVLNPNDNRIDGGRLERERKRMEADKKRPQSKSTDANASSDSVTGSIWQSWRRKYHSVKGNESPEEHVKYVWKHFVDKSVAKKIFVVAFSYGGAAVVNLINNRPDVLNKLSAVAFADSVHRLYLSNQNVVRWFKTFSVHWVRSSKKLNTRIHADDSSLRSAGTPFHERAPWTAIDPIFEYLKAMAGDGGARKGGFDPTANVAGGGDDDGDDV</sequence>
<dbReference type="RefSeq" id="XP_032829617.1">
    <property type="nucleotide sequence ID" value="XM_032973726.1"/>
</dbReference>
<dbReference type="InterPro" id="IPR029058">
    <property type="entry name" value="AB_hydrolase_fold"/>
</dbReference>
<evidence type="ECO:0000313" key="7">
    <source>
        <dbReference type="RefSeq" id="XP_032829617.1"/>
    </source>
</evidence>
<dbReference type="PANTHER" id="PTHR21357">
    <property type="entry name" value="FAM172 FAMILY PROTEIN HOMOLOG CG10038"/>
    <property type="match status" value="1"/>
</dbReference>
<dbReference type="RefSeq" id="XP_032829616.1">
    <property type="nucleotide sequence ID" value="XM_032973725.1"/>
</dbReference>
<dbReference type="GO" id="GO:0035197">
    <property type="term" value="F:siRNA binding"/>
    <property type="evidence" value="ECO:0007669"/>
    <property type="project" value="TreeGrafter"/>
</dbReference>
<evidence type="ECO:0000313" key="6">
    <source>
        <dbReference type="RefSeq" id="XP_032829616.1"/>
    </source>
</evidence>
<keyword evidence="3" id="KW-1185">Reference proteome</keyword>
<feature type="region of interest" description="Disordered" evidence="1">
    <location>
        <begin position="120"/>
        <end position="151"/>
    </location>
</feature>
<dbReference type="PANTHER" id="PTHR21357:SF4">
    <property type="entry name" value="FAM172 FAMILY PROTEIN HOMOLOG CG10038"/>
    <property type="match status" value="1"/>
</dbReference>